<dbReference type="RefSeq" id="WP_330585165.1">
    <property type="nucleotide sequence ID" value="NZ_QZDT01000047.1"/>
</dbReference>
<name>A0A9X5GUC3_9FIRM</name>
<evidence type="ECO:0000259" key="1">
    <source>
        <dbReference type="Pfam" id="PF05272"/>
    </source>
</evidence>
<evidence type="ECO:0000313" key="2">
    <source>
        <dbReference type="EMBL" id="NBJ94705.1"/>
    </source>
</evidence>
<dbReference type="PANTHER" id="PTHR34985">
    <property type="entry name" value="SLR0554 PROTEIN"/>
    <property type="match status" value="1"/>
</dbReference>
<evidence type="ECO:0000313" key="3">
    <source>
        <dbReference type="Proteomes" id="UP001154420"/>
    </source>
</evidence>
<feature type="domain" description="Virulence-associated protein E-like" evidence="1">
    <location>
        <begin position="106"/>
        <end position="331"/>
    </location>
</feature>
<dbReference type="EMBL" id="QZDT01000047">
    <property type="protein sequence ID" value="NBJ94705.1"/>
    <property type="molecule type" value="Genomic_DNA"/>
</dbReference>
<proteinExistence type="predicted"/>
<protein>
    <submittedName>
        <fullName evidence="2">Virulence-associated protein E</fullName>
    </submittedName>
</protein>
<dbReference type="AlphaFoldDB" id="A0A9X5GUC3"/>
<dbReference type="InterPro" id="IPR007936">
    <property type="entry name" value="VapE-like_dom"/>
</dbReference>
<dbReference type="PANTHER" id="PTHR34985:SF1">
    <property type="entry name" value="SLR0554 PROTEIN"/>
    <property type="match status" value="1"/>
</dbReference>
<dbReference type="Pfam" id="PF05272">
    <property type="entry name" value="VapE-like_dom"/>
    <property type="match status" value="1"/>
</dbReference>
<dbReference type="Proteomes" id="UP001154420">
    <property type="component" value="Unassembled WGS sequence"/>
</dbReference>
<reference evidence="2" key="1">
    <citation type="submission" date="2018-09" db="EMBL/GenBank/DDBJ databases">
        <title>Murine metabolic-syndrome-specific gut microbial biobank.</title>
        <authorList>
            <person name="Liu C."/>
        </authorList>
    </citation>
    <scope>NUCLEOTIDE SEQUENCE</scope>
    <source>
        <strain evidence="2">D42-62</strain>
    </source>
</reference>
<organism evidence="2 3">
    <name type="scientific">Parablautia muri</name>
    <dbReference type="NCBI Taxonomy" id="2320879"/>
    <lineage>
        <taxon>Bacteria</taxon>
        <taxon>Bacillati</taxon>
        <taxon>Bacillota</taxon>
        <taxon>Clostridia</taxon>
        <taxon>Lachnospirales</taxon>
        <taxon>Lachnospiraceae</taxon>
        <taxon>Parablautia</taxon>
    </lineage>
</organism>
<comment type="caution">
    <text evidence="2">The sequence shown here is derived from an EMBL/GenBank/DDBJ whole genome shotgun (WGS) entry which is preliminary data.</text>
</comment>
<keyword evidence="3" id="KW-1185">Reference proteome</keyword>
<gene>
    <name evidence="2" type="ORF">D5281_19520</name>
</gene>
<accession>A0A9X5GUC3</accession>
<sequence length="441" mass="51262">MEGTITDIGLSVNEKGKVIQSIGNCVKAIHYDERLKEMFRYNEMTDMVEVYGAWWKQSSVTISDNDVNNIRLYLETTYGLAHEKNIPRAVDIIAHQRSYHPVREYLASLKWDGEKYIENLLPKYLGAEKSDYTTQAMKLTMIGAIERVHNPSVKFETMLCLVEDEQGGGKSTIARLLACKDEWFTDDIKNLDDENVYRKLQGHWIIEFSEMLATANTKTVEAIKAFLSRQKDTYKVPYDKYPHDFPRQCIFIGTTNNLDFLPNDKTGNRRFIPVLTNMKAAEVHPLENEAETRAFIEQAWAEAMEIYRSKEYSLIFPKDLRNVLSEMQQSFTPEDPKVGIIQNWLDNCKYDSVCSIMIYREALGNEYQEPKPWELREISTIMNKSITGWEKHPTKSMQIRFNVYGNQRAWDKIVNTDSSTDGFIQISMDDMECDLPFKQCR</sequence>